<sequence length="62" mass="7086">MVIHAALDYPQHRNPRCGSREAEDQIFHWDQWQPIPTKAPEIGERPPRLTPSGGPKVAAQFR</sequence>
<gene>
    <name evidence="2" type="ORF">BDDG_12113</name>
</gene>
<proteinExistence type="predicted"/>
<reference evidence="2" key="1">
    <citation type="submission" date="2010-03" db="EMBL/GenBank/DDBJ databases">
        <title>Annotation of Blastomyces dermatitidis strain ATCC 18188.</title>
        <authorList>
            <consortium name="The Broad Institute Genome Sequencing Platform"/>
            <consortium name="Broad Institute Genome Sequencing Center for Infectious Disease."/>
            <person name="Cuomo C."/>
            <person name="Klein B."/>
            <person name="Sullivan T."/>
            <person name="Heitman J."/>
            <person name="Young S."/>
            <person name="Zeng Q."/>
            <person name="Gargeya S."/>
            <person name="Alvarado L."/>
            <person name="Berlin A.M."/>
            <person name="Chapman S.B."/>
            <person name="Chen Z."/>
            <person name="Freedman E."/>
            <person name="Gellesch M."/>
            <person name="Goldberg J."/>
            <person name="Griggs A."/>
            <person name="Gujja S."/>
            <person name="Heilman E."/>
            <person name="Heiman D."/>
            <person name="Howarth C."/>
            <person name="Mehta T."/>
            <person name="Neiman D."/>
            <person name="Pearson M."/>
            <person name="Roberts A."/>
            <person name="Saif S."/>
            <person name="Shea T."/>
            <person name="Shenoy N."/>
            <person name="Sisk P."/>
            <person name="Stolte C."/>
            <person name="Sykes S."/>
            <person name="White J."/>
            <person name="Yandava C."/>
            <person name="Haas B."/>
            <person name="Nusbaum C."/>
            <person name="Birren B."/>
        </authorList>
    </citation>
    <scope>NUCLEOTIDE SEQUENCE</scope>
    <source>
        <strain evidence="2">ATCC 18188</strain>
    </source>
</reference>
<protein>
    <submittedName>
        <fullName evidence="2">Uncharacterized protein</fullName>
    </submittedName>
</protein>
<dbReference type="AlphaFoldDB" id="A0A0J9EQD9"/>
<name>A0A0J9EQD9_AJEDA</name>
<organism evidence="2">
    <name type="scientific">Ajellomyces dermatitidis (strain ATCC 18188 / CBS 674.68)</name>
    <name type="common">Blastomyces dermatitidis</name>
    <dbReference type="NCBI Taxonomy" id="653446"/>
    <lineage>
        <taxon>Eukaryota</taxon>
        <taxon>Fungi</taxon>
        <taxon>Dikarya</taxon>
        <taxon>Ascomycota</taxon>
        <taxon>Pezizomycotina</taxon>
        <taxon>Eurotiomycetes</taxon>
        <taxon>Eurotiomycetidae</taxon>
        <taxon>Onygenales</taxon>
        <taxon>Ajellomycetaceae</taxon>
        <taxon>Blastomyces</taxon>
    </lineage>
</organism>
<feature type="region of interest" description="Disordered" evidence="1">
    <location>
        <begin position="36"/>
        <end position="62"/>
    </location>
</feature>
<evidence type="ECO:0000313" key="2">
    <source>
        <dbReference type="EMBL" id="KMW67425.1"/>
    </source>
</evidence>
<evidence type="ECO:0000256" key="1">
    <source>
        <dbReference type="SAM" id="MobiDB-lite"/>
    </source>
</evidence>
<dbReference type="Proteomes" id="UP000007802">
    <property type="component" value="Unassembled WGS sequence"/>
</dbReference>
<accession>A0A0J9EQD9</accession>
<dbReference type="EMBL" id="GG749424">
    <property type="protein sequence ID" value="KMW67425.1"/>
    <property type="molecule type" value="Genomic_DNA"/>
</dbReference>